<evidence type="ECO:0000313" key="1">
    <source>
        <dbReference type="EMBL" id="MFC5529847.1"/>
    </source>
</evidence>
<keyword evidence="2" id="KW-1185">Reference proteome</keyword>
<name>A0ABW0R1Z5_9BACL</name>
<evidence type="ECO:0008006" key="3">
    <source>
        <dbReference type="Google" id="ProtNLM"/>
    </source>
</evidence>
<proteinExistence type="predicted"/>
<organism evidence="1 2">
    <name type="scientific">Cohnella yongneupensis</name>
    <dbReference type="NCBI Taxonomy" id="425006"/>
    <lineage>
        <taxon>Bacteria</taxon>
        <taxon>Bacillati</taxon>
        <taxon>Bacillota</taxon>
        <taxon>Bacilli</taxon>
        <taxon>Bacillales</taxon>
        <taxon>Paenibacillaceae</taxon>
        <taxon>Cohnella</taxon>
    </lineage>
</organism>
<reference evidence="2" key="1">
    <citation type="journal article" date="2019" name="Int. J. Syst. Evol. Microbiol.">
        <title>The Global Catalogue of Microorganisms (GCM) 10K type strain sequencing project: providing services to taxonomists for standard genome sequencing and annotation.</title>
        <authorList>
            <consortium name="The Broad Institute Genomics Platform"/>
            <consortium name="The Broad Institute Genome Sequencing Center for Infectious Disease"/>
            <person name="Wu L."/>
            <person name="Ma J."/>
        </authorList>
    </citation>
    <scope>NUCLEOTIDE SEQUENCE [LARGE SCALE GENOMIC DNA]</scope>
    <source>
        <strain evidence="2">CGMCC 1.18578</strain>
    </source>
</reference>
<dbReference type="EMBL" id="JBHSNC010000031">
    <property type="protein sequence ID" value="MFC5529847.1"/>
    <property type="molecule type" value="Genomic_DNA"/>
</dbReference>
<dbReference type="RefSeq" id="WP_378111769.1">
    <property type="nucleotide sequence ID" value="NZ_JBHSNC010000031.1"/>
</dbReference>
<protein>
    <recommendedName>
        <fullName evidence="3">VCBS repeat-containing protein</fullName>
    </recommendedName>
</protein>
<accession>A0ABW0R1Z5</accession>
<sequence length="163" mass="18164">MMKVHDYDGDGKDELSIVLYVGSGTGYSVEQLHMLEIGKEEAPYRDNELKETDYLDQVDQAVQFKVIPDGDKASGELTVGSEVYPVSLPDYSLSEFGSINENLVLGNIVRFSTENGTMIANFGVGYTCANFVSPVFFGNLYANVRYMDGKFSLSDFRFTEDEQ</sequence>
<evidence type="ECO:0000313" key="2">
    <source>
        <dbReference type="Proteomes" id="UP001596108"/>
    </source>
</evidence>
<comment type="caution">
    <text evidence="1">The sequence shown here is derived from an EMBL/GenBank/DDBJ whole genome shotgun (WGS) entry which is preliminary data.</text>
</comment>
<gene>
    <name evidence="1" type="ORF">ACFPQ4_10370</name>
</gene>
<dbReference type="Proteomes" id="UP001596108">
    <property type="component" value="Unassembled WGS sequence"/>
</dbReference>